<sequence length="108" mass="11532">MNVGATPPRVSKLSADLTSLLRALKHVHLISDTSGYQSSFLILSLHMGFGRRLDPIHSGHRVSSGIGLNDSPQLPRASAATTLPQQPTVPEPPGPSELIAAKVAHRWL</sequence>
<organism evidence="2 3">
    <name type="scientific">Stylosanthes scabra</name>
    <dbReference type="NCBI Taxonomy" id="79078"/>
    <lineage>
        <taxon>Eukaryota</taxon>
        <taxon>Viridiplantae</taxon>
        <taxon>Streptophyta</taxon>
        <taxon>Embryophyta</taxon>
        <taxon>Tracheophyta</taxon>
        <taxon>Spermatophyta</taxon>
        <taxon>Magnoliopsida</taxon>
        <taxon>eudicotyledons</taxon>
        <taxon>Gunneridae</taxon>
        <taxon>Pentapetalae</taxon>
        <taxon>rosids</taxon>
        <taxon>fabids</taxon>
        <taxon>Fabales</taxon>
        <taxon>Fabaceae</taxon>
        <taxon>Papilionoideae</taxon>
        <taxon>50 kb inversion clade</taxon>
        <taxon>dalbergioids sensu lato</taxon>
        <taxon>Dalbergieae</taxon>
        <taxon>Pterocarpus clade</taxon>
        <taxon>Stylosanthes</taxon>
    </lineage>
</organism>
<reference evidence="2 3" key="1">
    <citation type="journal article" date="2023" name="Plants (Basel)">
        <title>Bridging the Gap: Combining Genomics and Transcriptomics Approaches to Understand Stylosanthes scabra, an Orphan Legume from the Brazilian Caatinga.</title>
        <authorList>
            <person name="Ferreira-Neto J.R.C."/>
            <person name="da Silva M.D."/>
            <person name="Binneck E."/>
            <person name="de Melo N.F."/>
            <person name="da Silva R.H."/>
            <person name="de Melo A.L.T.M."/>
            <person name="Pandolfi V."/>
            <person name="Bustamante F.O."/>
            <person name="Brasileiro-Vidal A.C."/>
            <person name="Benko-Iseppon A.M."/>
        </authorList>
    </citation>
    <scope>NUCLEOTIDE SEQUENCE [LARGE SCALE GENOMIC DNA]</scope>
    <source>
        <tissue evidence="2">Leaves</tissue>
    </source>
</reference>
<name>A0ABU6QTS9_9FABA</name>
<protein>
    <submittedName>
        <fullName evidence="2">Uncharacterized protein</fullName>
    </submittedName>
</protein>
<evidence type="ECO:0000313" key="2">
    <source>
        <dbReference type="EMBL" id="MED6115031.1"/>
    </source>
</evidence>
<evidence type="ECO:0000313" key="3">
    <source>
        <dbReference type="Proteomes" id="UP001341840"/>
    </source>
</evidence>
<feature type="region of interest" description="Disordered" evidence="1">
    <location>
        <begin position="64"/>
        <end position="96"/>
    </location>
</feature>
<keyword evidence="3" id="KW-1185">Reference proteome</keyword>
<gene>
    <name evidence="2" type="ORF">PIB30_086286</name>
</gene>
<proteinExistence type="predicted"/>
<dbReference type="EMBL" id="JASCZI010001473">
    <property type="protein sequence ID" value="MED6115031.1"/>
    <property type="molecule type" value="Genomic_DNA"/>
</dbReference>
<dbReference type="Proteomes" id="UP001341840">
    <property type="component" value="Unassembled WGS sequence"/>
</dbReference>
<comment type="caution">
    <text evidence="2">The sequence shown here is derived from an EMBL/GenBank/DDBJ whole genome shotgun (WGS) entry which is preliminary data.</text>
</comment>
<evidence type="ECO:0000256" key="1">
    <source>
        <dbReference type="SAM" id="MobiDB-lite"/>
    </source>
</evidence>
<accession>A0ABU6QTS9</accession>